<gene>
    <name evidence="1" type="ORF">COX81_00005</name>
</gene>
<organism evidence="1 2">
    <name type="scientific">Candidatus Magasanikbacteria bacterium CG_4_10_14_0_2_um_filter_37_12</name>
    <dbReference type="NCBI Taxonomy" id="1974637"/>
    <lineage>
        <taxon>Bacteria</taxon>
        <taxon>Candidatus Magasanikiibacteriota</taxon>
    </lineage>
</organism>
<sequence>FLIEINSRQPASTSYESHLQRQATSYGKRATVFEAHLATLLGINLGNLELVNIEDGSQIILRKTKQGRKTMKQITGLQNLRTMPYQNTKLGSELLRIQSDKSIMKNHNEFNALGTKIKNNLTLRPLNNSTLSVPAMKVVADYLRLPFSKNNVSTPYFNNKRNKVRGGLRVNIGKGTPMEIVNEAIITGLREKTDVNKLTDKELQRFLVEHNLGVDCSGFAYHILDAEMKARRKTELKKYLFFPQAKNLFRKILVKLRTAESTSVKVLTDTKNTHLVNLADIQPGDLVTILSSKKFSNPDHVLLIKSVDYKSKGNELENIHYIHSYRWNTDGLYKHGVREGSVNILDKNKTILEQKWLENNQIGEKNETKKLAQEAQSVEIHRLNWL</sequence>
<proteinExistence type="predicted"/>
<feature type="non-terminal residue" evidence="1">
    <location>
        <position position="1"/>
    </location>
</feature>
<protein>
    <submittedName>
        <fullName evidence="1">Uncharacterized protein</fullName>
    </submittedName>
</protein>
<name>A0A2M7VAH6_9BACT</name>
<comment type="caution">
    <text evidence="1">The sequence shown here is derived from an EMBL/GenBank/DDBJ whole genome shotgun (WGS) entry which is preliminary data.</text>
</comment>
<evidence type="ECO:0000313" key="1">
    <source>
        <dbReference type="EMBL" id="PIZ95929.1"/>
    </source>
</evidence>
<reference evidence="2" key="1">
    <citation type="submission" date="2017-09" db="EMBL/GenBank/DDBJ databases">
        <title>Depth-based differentiation of microbial function through sediment-hosted aquifers and enrichment of novel symbionts in the deep terrestrial subsurface.</title>
        <authorList>
            <person name="Probst A.J."/>
            <person name="Ladd B."/>
            <person name="Jarett J.K."/>
            <person name="Geller-Mcgrath D.E."/>
            <person name="Sieber C.M.K."/>
            <person name="Emerson J.B."/>
            <person name="Anantharaman K."/>
            <person name="Thomas B.C."/>
            <person name="Malmstrom R."/>
            <person name="Stieglmeier M."/>
            <person name="Klingl A."/>
            <person name="Woyke T."/>
            <person name="Ryan C.M."/>
            <person name="Banfield J.F."/>
        </authorList>
    </citation>
    <scope>NUCLEOTIDE SEQUENCE [LARGE SCALE GENOMIC DNA]</scope>
</reference>
<dbReference type="AlphaFoldDB" id="A0A2M7VAH6"/>
<accession>A0A2M7VAH6</accession>
<dbReference type="EMBL" id="PFPK01000001">
    <property type="protein sequence ID" value="PIZ95929.1"/>
    <property type="molecule type" value="Genomic_DNA"/>
</dbReference>
<evidence type="ECO:0000313" key="2">
    <source>
        <dbReference type="Proteomes" id="UP000228568"/>
    </source>
</evidence>
<dbReference type="Proteomes" id="UP000228568">
    <property type="component" value="Unassembled WGS sequence"/>
</dbReference>